<dbReference type="InterPro" id="IPR055357">
    <property type="entry name" value="LRR_At1g61320_AtMIF1"/>
</dbReference>
<dbReference type="InterPro" id="IPR053772">
    <property type="entry name" value="At1g61320/At1g61330-like"/>
</dbReference>
<name>A0A7J7G469_CAMSI</name>
<dbReference type="InterPro" id="IPR001810">
    <property type="entry name" value="F-box_dom"/>
</dbReference>
<accession>A0A7J7G469</accession>
<protein>
    <recommendedName>
        <fullName evidence="2">F-box domain-containing protein</fullName>
    </recommendedName>
</protein>
<dbReference type="SMART" id="SM00256">
    <property type="entry name" value="FBOX"/>
    <property type="match status" value="2"/>
</dbReference>
<evidence type="ECO:0000259" key="2">
    <source>
        <dbReference type="PROSITE" id="PS50181"/>
    </source>
</evidence>
<dbReference type="Proteomes" id="UP000593564">
    <property type="component" value="Unassembled WGS sequence"/>
</dbReference>
<dbReference type="Gene3D" id="3.80.10.10">
    <property type="entry name" value="Ribonuclease Inhibitor"/>
    <property type="match status" value="2"/>
</dbReference>
<feature type="domain" description="F-box" evidence="2">
    <location>
        <begin position="38"/>
        <end position="74"/>
    </location>
</feature>
<dbReference type="SUPFAM" id="SSF81383">
    <property type="entry name" value="F-box domain"/>
    <property type="match status" value="2"/>
</dbReference>
<feature type="region of interest" description="Disordered" evidence="1">
    <location>
        <begin position="1"/>
        <end position="37"/>
    </location>
</feature>
<dbReference type="SUPFAM" id="SSF52047">
    <property type="entry name" value="RNI-like"/>
    <property type="match status" value="2"/>
</dbReference>
<keyword evidence="4" id="KW-1185">Reference proteome</keyword>
<dbReference type="PROSITE" id="PS50181">
    <property type="entry name" value="FBOX"/>
    <property type="match status" value="2"/>
</dbReference>
<proteinExistence type="predicted"/>
<dbReference type="PANTHER" id="PTHR34145">
    <property type="entry name" value="OS02G0105600 PROTEIN"/>
    <property type="match status" value="1"/>
</dbReference>
<feature type="compositionally biased region" description="Polar residues" evidence="1">
    <location>
        <begin position="1"/>
        <end position="17"/>
    </location>
</feature>
<evidence type="ECO:0000313" key="4">
    <source>
        <dbReference type="Proteomes" id="UP000593564"/>
    </source>
</evidence>
<dbReference type="EMBL" id="JACBKZ010000013">
    <property type="protein sequence ID" value="KAF5934801.1"/>
    <property type="molecule type" value="Genomic_DNA"/>
</dbReference>
<dbReference type="Pfam" id="PF23622">
    <property type="entry name" value="LRR_At1g61320_AtMIF1"/>
    <property type="match status" value="2"/>
</dbReference>
<feature type="domain" description="F-box" evidence="2">
    <location>
        <begin position="541"/>
        <end position="577"/>
    </location>
</feature>
<gene>
    <name evidence="3" type="ORF">HYC85_025930</name>
</gene>
<dbReference type="InterPro" id="IPR036047">
    <property type="entry name" value="F-box-like_dom_sf"/>
</dbReference>
<feature type="region of interest" description="Disordered" evidence="1">
    <location>
        <begin position="513"/>
        <end position="540"/>
    </location>
</feature>
<organism evidence="3 4">
    <name type="scientific">Camellia sinensis</name>
    <name type="common">Tea plant</name>
    <name type="synonym">Thea sinensis</name>
    <dbReference type="NCBI Taxonomy" id="4442"/>
    <lineage>
        <taxon>Eukaryota</taxon>
        <taxon>Viridiplantae</taxon>
        <taxon>Streptophyta</taxon>
        <taxon>Embryophyta</taxon>
        <taxon>Tracheophyta</taxon>
        <taxon>Spermatophyta</taxon>
        <taxon>Magnoliopsida</taxon>
        <taxon>eudicotyledons</taxon>
        <taxon>Gunneridae</taxon>
        <taxon>Pentapetalae</taxon>
        <taxon>asterids</taxon>
        <taxon>Ericales</taxon>
        <taxon>Theaceae</taxon>
        <taxon>Camellia</taxon>
    </lineage>
</organism>
<dbReference type="InterPro" id="IPR032675">
    <property type="entry name" value="LRR_dom_sf"/>
</dbReference>
<dbReference type="Gene3D" id="1.20.1280.50">
    <property type="match status" value="2"/>
</dbReference>
<reference evidence="4" key="1">
    <citation type="journal article" date="2020" name="Nat. Commun.">
        <title>Genome assembly of wild tea tree DASZ reveals pedigree and selection history of tea varieties.</title>
        <authorList>
            <person name="Zhang W."/>
            <person name="Zhang Y."/>
            <person name="Qiu H."/>
            <person name="Guo Y."/>
            <person name="Wan H."/>
            <person name="Zhang X."/>
            <person name="Scossa F."/>
            <person name="Alseekh S."/>
            <person name="Zhang Q."/>
            <person name="Wang P."/>
            <person name="Xu L."/>
            <person name="Schmidt M.H."/>
            <person name="Jia X."/>
            <person name="Li D."/>
            <person name="Zhu A."/>
            <person name="Guo F."/>
            <person name="Chen W."/>
            <person name="Ni D."/>
            <person name="Usadel B."/>
            <person name="Fernie A.R."/>
            <person name="Wen W."/>
        </authorList>
    </citation>
    <scope>NUCLEOTIDE SEQUENCE [LARGE SCALE GENOMIC DNA]</scope>
    <source>
        <strain evidence="4">cv. G240</strain>
    </source>
</reference>
<evidence type="ECO:0000256" key="1">
    <source>
        <dbReference type="SAM" id="MobiDB-lite"/>
    </source>
</evidence>
<dbReference type="Pfam" id="PF00646">
    <property type="entry name" value="F-box"/>
    <property type="match status" value="2"/>
</dbReference>
<dbReference type="AlphaFoldDB" id="A0A7J7G469"/>
<reference evidence="3 4" key="2">
    <citation type="submission" date="2020-07" db="EMBL/GenBank/DDBJ databases">
        <title>Genome assembly of wild tea tree DASZ reveals pedigree and selection history of tea varieties.</title>
        <authorList>
            <person name="Zhang W."/>
        </authorList>
    </citation>
    <scope>NUCLEOTIDE SEQUENCE [LARGE SCALE GENOMIC DNA]</scope>
    <source>
        <strain evidence="4">cv. G240</strain>
        <tissue evidence="3">Leaf</tissue>
    </source>
</reference>
<dbReference type="PANTHER" id="PTHR34145:SF28">
    <property type="entry name" value="F-BOX DOMAIN-CONTAINING PROTEIN"/>
    <property type="match status" value="1"/>
</dbReference>
<comment type="caution">
    <text evidence="3">The sequence shown here is derived from an EMBL/GenBank/DDBJ whole genome shotgun (WGS) entry which is preliminary data.</text>
</comment>
<evidence type="ECO:0000313" key="3">
    <source>
        <dbReference type="EMBL" id="KAF5934801.1"/>
    </source>
</evidence>
<sequence>MSSTGETNDVIDLSQSEPEYDPQPETPSGSKGNDLKPIDRLTEMPDDILSCILSFLTIRDSVKARILSRRWRYICPFMLNLDFDLHTVLGINYKARYSNGDSDISWEDKSKFVSGVDQFLELYNGQKLDSLRICFCLGNEYAGYVDRWIRFAIIMKTEKLDLDFSASPESQSNNLYDFPCQLLPQGDSSQLKYLCLKSCNLGPTPNLVSRLNSLKSLDLEHVPLNQSCANSILSSCLNLEWLRLKNSILPETLCIHGPSLHLKILIVHECYGVEKFEISAIGLTTFEYIGKVKNFSFLDIPRLEKVHIRFMVAYERGTQYMFNGIANDLPRLQTLSLVLTTDEVLPIPARITRFNSLKQLELFVMVSSDFNLLSLTSLLNASPLLQKLHLSLHNGRSRGRRIEQQYSKHVHCELKEVEVHGFLGRSNEMELAIYLLKNAVSLERMILSTQKRLYHGGGKWTSSRCPWFEWHKKKACAYDLLQKEKDLGAVLKDLEPAGLDLLSMSSTGETNGVIDLSQSEPEYDPQPETPSGSKGNDLKPIDRLTEMPDDILSCILSFLSIRDSVKARILSRRWRYICPFMLNLDFDLHTVLGINYKARYSNGDSDISWEDKSKFVSGVDQFLELYNGQKLDSLRICFCLGNEYTGYVDRWIRFAIIMKTEKLDLDFSASPESQSNNLYDFPCQLLPQGDSSQLKYLCLKSCNLGPTPNLVSRLNSLKSLDLEHVPLNQSCANSILSSCLNLEWLRLKNSILPETLCIHGPSLHLKILIVHECYGVEKFEISSIGLTTFEYIGKVKNFSFLDVPRLEKVHIRFMVAYERGTQYMFNGIANDLPRLQTLSLVLTTDEVLPIPARITRFNSLKQLELFVMVSSDFNLLSLTSLLNASPLLQKLHLSLHTGRSRGRRIEQQYSKHCFHEQRKIAKNKKINFLKFEFFVFRVFCF</sequence>